<dbReference type="Proteomes" id="UP001422759">
    <property type="component" value="Unassembled WGS sequence"/>
</dbReference>
<accession>A0ABP5LWU7</accession>
<organism evidence="1 2">
    <name type="scientific">Kitasatospora kazusensis</name>
    <dbReference type="NCBI Taxonomy" id="407974"/>
    <lineage>
        <taxon>Bacteria</taxon>
        <taxon>Bacillati</taxon>
        <taxon>Actinomycetota</taxon>
        <taxon>Actinomycetes</taxon>
        <taxon>Kitasatosporales</taxon>
        <taxon>Streptomycetaceae</taxon>
        <taxon>Kitasatospora</taxon>
    </lineage>
</organism>
<gene>
    <name evidence="1" type="ORF">GCM10009760_54560</name>
</gene>
<dbReference type="RefSeq" id="WP_425555649.1">
    <property type="nucleotide sequence ID" value="NZ_BAAANT010000044.1"/>
</dbReference>
<reference evidence="2" key="1">
    <citation type="journal article" date="2019" name="Int. J. Syst. Evol. Microbiol.">
        <title>The Global Catalogue of Microorganisms (GCM) 10K type strain sequencing project: providing services to taxonomists for standard genome sequencing and annotation.</title>
        <authorList>
            <consortium name="The Broad Institute Genomics Platform"/>
            <consortium name="The Broad Institute Genome Sequencing Center for Infectious Disease"/>
            <person name="Wu L."/>
            <person name="Ma J."/>
        </authorList>
    </citation>
    <scope>NUCLEOTIDE SEQUENCE [LARGE SCALE GENOMIC DNA]</scope>
    <source>
        <strain evidence="2">JCM 14560</strain>
    </source>
</reference>
<sequence length="56" mass="5864">MSDVLGGWLLGLALVVSTAWAFDSWRGEMGLGVPAVTEALEPELGNGPSRDSHPGR</sequence>
<dbReference type="EMBL" id="BAAANT010000044">
    <property type="protein sequence ID" value="GAA2155017.1"/>
    <property type="molecule type" value="Genomic_DNA"/>
</dbReference>
<evidence type="ECO:0000313" key="2">
    <source>
        <dbReference type="Proteomes" id="UP001422759"/>
    </source>
</evidence>
<name>A0ABP5LWU7_9ACTN</name>
<keyword evidence="2" id="KW-1185">Reference proteome</keyword>
<proteinExistence type="predicted"/>
<evidence type="ECO:0000313" key="1">
    <source>
        <dbReference type="EMBL" id="GAA2155017.1"/>
    </source>
</evidence>
<protein>
    <submittedName>
        <fullName evidence="1">Uncharacterized protein</fullName>
    </submittedName>
</protein>
<comment type="caution">
    <text evidence="1">The sequence shown here is derived from an EMBL/GenBank/DDBJ whole genome shotgun (WGS) entry which is preliminary data.</text>
</comment>